<dbReference type="EMBL" id="JAUIZM010000006">
    <property type="protein sequence ID" value="KAK1380929.1"/>
    <property type="molecule type" value="Genomic_DNA"/>
</dbReference>
<accession>A0AAD8MQC9</accession>
<reference evidence="1" key="1">
    <citation type="submission" date="2023-02" db="EMBL/GenBank/DDBJ databases">
        <title>Genome of toxic invasive species Heracleum sosnowskyi carries increased number of genes despite the absence of recent whole-genome duplications.</title>
        <authorList>
            <person name="Schelkunov M."/>
            <person name="Shtratnikova V."/>
            <person name="Makarenko M."/>
            <person name="Klepikova A."/>
            <person name="Omelchenko D."/>
            <person name="Novikova G."/>
            <person name="Obukhova E."/>
            <person name="Bogdanov V."/>
            <person name="Penin A."/>
            <person name="Logacheva M."/>
        </authorList>
    </citation>
    <scope>NUCLEOTIDE SEQUENCE</scope>
    <source>
        <strain evidence="1">Hsosn_3</strain>
        <tissue evidence="1">Leaf</tissue>
    </source>
</reference>
<comment type="caution">
    <text evidence="1">The sequence shown here is derived from an EMBL/GenBank/DDBJ whole genome shotgun (WGS) entry which is preliminary data.</text>
</comment>
<sequence>MGLADKEMSPAYNDLYGFTGGPVQVVGRVKLPVVLGAEPMRATQVTKFMVVNEDISYNCIVGRPLLKEMRVVTSIYHLSMKFPTPNGIGCLKGCQVDSRECYSKALRTAEQASKHLLLVDGGTTDNCYKYLEASMNNEPPRQVKNSCNIIMIIQHPGEENSTDIVFVAQ</sequence>
<evidence type="ECO:0000313" key="2">
    <source>
        <dbReference type="Proteomes" id="UP001237642"/>
    </source>
</evidence>
<dbReference type="PANTHER" id="PTHR33240:SF15">
    <property type="entry name" value="GAG-PRO-LIKE PROTEIN"/>
    <property type="match status" value="1"/>
</dbReference>
<evidence type="ECO:0000313" key="1">
    <source>
        <dbReference type="EMBL" id="KAK1380929.1"/>
    </source>
</evidence>
<organism evidence="1 2">
    <name type="scientific">Heracleum sosnowskyi</name>
    <dbReference type="NCBI Taxonomy" id="360622"/>
    <lineage>
        <taxon>Eukaryota</taxon>
        <taxon>Viridiplantae</taxon>
        <taxon>Streptophyta</taxon>
        <taxon>Embryophyta</taxon>
        <taxon>Tracheophyta</taxon>
        <taxon>Spermatophyta</taxon>
        <taxon>Magnoliopsida</taxon>
        <taxon>eudicotyledons</taxon>
        <taxon>Gunneridae</taxon>
        <taxon>Pentapetalae</taxon>
        <taxon>asterids</taxon>
        <taxon>campanulids</taxon>
        <taxon>Apiales</taxon>
        <taxon>Apiaceae</taxon>
        <taxon>Apioideae</taxon>
        <taxon>apioid superclade</taxon>
        <taxon>Tordylieae</taxon>
        <taxon>Tordyliinae</taxon>
        <taxon>Heracleum</taxon>
    </lineage>
</organism>
<dbReference type="AlphaFoldDB" id="A0AAD8MQC9"/>
<keyword evidence="2" id="KW-1185">Reference proteome</keyword>
<reference evidence="1" key="2">
    <citation type="submission" date="2023-05" db="EMBL/GenBank/DDBJ databases">
        <authorList>
            <person name="Schelkunov M.I."/>
        </authorList>
    </citation>
    <scope>NUCLEOTIDE SEQUENCE</scope>
    <source>
        <strain evidence="1">Hsosn_3</strain>
        <tissue evidence="1">Leaf</tissue>
    </source>
</reference>
<dbReference type="PANTHER" id="PTHR33240">
    <property type="entry name" value="OS08G0508500 PROTEIN"/>
    <property type="match status" value="1"/>
</dbReference>
<name>A0AAD8MQC9_9APIA</name>
<gene>
    <name evidence="1" type="ORF">POM88_027673</name>
</gene>
<protein>
    <submittedName>
        <fullName evidence="1">Uncharacterized protein</fullName>
    </submittedName>
</protein>
<dbReference type="Proteomes" id="UP001237642">
    <property type="component" value="Unassembled WGS sequence"/>
</dbReference>
<proteinExistence type="predicted"/>